<feature type="compositionally biased region" description="Gly residues" evidence="1">
    <location>
        <begin position="112"/>
        <end position="121"/>
    </location>
</feature>
<feature type="compositionally biased region" description="Low complexity" evidence="1">
    <location>
        <begin position="101"/>
        <end position="111"/>
    </location>
</feature>
<feature type="compositionally biased region" description="Polar residues" evidence="1">
    <location>
        <begin position="13"/>
        <end position="27"/>
    </location>
</feature>
<feature type="region of interest" description="Disordered" evidence="1">
    <location>
        <begin position="1"/>
        <end position="27"/>
    </location>
</feature>
<organism evidence="2 3">
    <name type="scientific">Botryosphaeria dothidea</name>
    <dbReference type="NCBI Taxonomy" id="55169"/>
    <lineage>
        <taxon>Eukaryota</taxon>
        <taxon>Fungi</taxon>
        <taxon>Dikarya</taxon>
        <taxon>Ascomycota</taxon>
        <taxon>Pezizomycotina</taxon>
        <taxon>Dothideomycetes</taxon>
        <taxon>Dothideomycetes incertae sedis</taxon>
        <taxon>Botryosphaeriales</taxon>
        <taxon>Botryosphaeriaceae</taxon>
        <taxon>Botryosphaeria</taxon>
    </lineage>
</organism>
<name>A0A8H4J4A7_9PEZI</name>
<dbReference type="EMBL" id="WWBZ02000002">
    <property type="protein sequence ID" value="KAF4312797.1"/>
    <property type="molecule type" value="Genomic_DNA"/>
</dbReference>
<keyword evidence="3" id="KW-1185">Reference proteome</keyword>
<protein>
    <submittedName>
        <fullName evidence="2">Uncharacterized protein</fullName>
    </submittedName>
</protein>
<evidence type="ECO:0000256" key="1">
    <source>
        <dbReference type="SAM" id="MobiDB-lite"/>
    </source>
</evidence>
<accession>A0A8H4J4A7</accession>
<reference evidence="2" key="1">
    <citation type="submission" date="2020-04" db="EMBL/GenBank/DDBJ databases">
        <title>Genome Assembly and Annotation of Botryosphaeria dothidea sdau 11-99, a Latent Pathogen of Apple Fruit Ring Rot in China.</title>
        <authorList>
            <person name="Yu C."/>
            <person name="Diao Y."/>
            <person name="Lu Q."/>
            <person name="Zhao J."/>
            <person name="Cui S."/>
            <person name="Peng C."/>
            <person name="He B."/>
            <person name="Liu H."/>
        </authorList>
    </citation>
    <scope>NUCLEOTIDE SEQUENCE [LARGE SCALE GENOMIC DNA]</scope>
    <source>
        <strain evidence="2">Sdau11-99</strain>
    </source>
</reference>
<dbReference type="AlphaFoldDB" id="A0A8H4J4A7"/>
<comment type="caution">
    <text evidence="2">The sequence shown here is derived from an EMBL/GenBank/DDBJ whole genome shotgun (WGS) entry which is preliminary data.</text>
</comment>
<proteinExistence type="predicted"/>
<dbReference type="Proteomes" id="UP000572817">
    <property type="component" value="Unassembled WGS sequence"/>
</dbReference>
<evidence type="ECO:0000313" key="3">
    <source>
        <dbReference type="Proteomes" id="UP000572817"/>
    </source>
</evidence>
<feature type="region of interest" description="Disordered" evidence="1">
    <location>
        <begin position="96"/>
        <end position="121"/>
    </location>
</feature>
<sequence length="121" mass="12360">MPSRWCPARQELSLKSSVPPQQSLPSTPGISSSLFAALELAALAAVATAAAAAAAAELTGNPTFASTSNDEFPQQFPLFAFFWQHTVPVPQVATFQNCTRSPGDQPPSSSGQAGGVGEAAG</sequence>
<evidence type="ECO:0000313" key="2">
    <source>
        <dbReference type="EMBL" id="KAF4312797.1"/>
    </source>
</evidence>
<gene>
    <name evidence="2" type="ORF">GTA08_BOTSDO11963</name>
</gene>